<gene>
    <name evidence="7" type="ORF">WA026_004548</name>
</gene>
<evidence type="ECO:0000256" key="2">
    <source>
        <dbReference type="ARBA" id="ARBA00022771"/>
    </source>
</evidence>
<evidence type="ECO:0000256" key="1">
    <source>
        <dbReference type="ARBA" id="ARBA00022723"/>
    </source>
</evidence>
<reference evidence="7 8" key="1">
    <citation type="submission" date="2023-03" db="EMBL/GenBank/DDBJ databases">
        <title>Genome insight into feeding habits of ladybird beetles.</title>
        <authorList>
            <person name="Li H.-S."/>
            <person name="Huang Y.-H."/>
            <person name="Pang H."/>
        </authorList>
    </citation>
    <scope>NUCLEOTIDE SEQUENCE [LARGE SCALE GENOMIC DNA]</scope>
    <source>
        <strain evidence="7">SYSU_2023b</strain>
        <tissue evidence="7">Whole body</tissue>
    </source>
</reference>
<evidence type="ECO:0000313" key="7">
    <source>
        <dbReference type="EMBL" id="KAK9889269.1"/>
    </source>
</evidence>
<evidence type="ECO:0000256" key="4">
    <source>
        <dbReference type="PROSITE-ProRule" id="PRU00146"/>
    </source>
</evidence>
<evidence type="ECO:0000256" key="5">
    <source>
        <dbReference type="SAM" id="Coils"/>
    </source>
</evidence>
<dbReference type="Gene3D" id="3.30.40.10">
    <property type="entry name" value="Zinc/RING finger domain, C3HC4 (zinc finger)"/>
    <property type="match status" value="1"/>
</dbReference>
<keyword evidence="3" id="KW-0862">Zinc</keyword>
<feature type="coiled-coil region" evidence="5">
    <location>
        <begin position="120"/>
        <end position="168"/>
    </location>
</feature>
<sequence length="320" mass="37323">MANKKHTCKGCSEIIKRSEYSIKCFGACDRWYHRKCSQLTNQEFTDFERGLTKEKWICGTCCTQESHTDEEDGNEAIKIKCGKGSKRDDPDLGSIMSILKQMNLKLEKFEESMNFNGEILSELQNSIKGIKIENRELRRDNESLKVRISELEKEMSNMKNNANKEELQEKRNNLMIIGLENNNIQESTKEVIKICKTLDTPIQEDDFVCKIISSKNGKKQLQVKFKEVNTRDKLIQKRKEIKLTLQDCSIGDKVGNIYVNEDLPLHVRKLYHQSRELKKYGFKFVWCKNGNIFARKTNNAEAKRIFSESQIKQMILETKQ</sequence>
<keyword evidence="8" id="KW-1185">Reference proteome</keyword>
<dbReference type="SUPFAM" id="SSF57903">
    <property type="entry name" value="FYVE/PHD zinc finger"/>
    <property type="match status" value="1"/>
</dbReference>
<dbReference type="PROSITE" id="PS50016">
    <property type="entry name" value="ZF_PHD_2"/>
    <property type="match status" value="1"/>
</dbReference>
<dbReference type="EMBL" id="JARQZJ010000122">
    <property type="protein sequence ID" value="KAK9889269.1"/>
    <property type="molecule type" value="Genomic_DNA"/>
</dbReference>
<organism evidence="7 8">
    <name type="scientific">Henosepilachna vigintioctopunctata</name>
    <dbReference type="NCBI Taxonomy" id="420089"/>
    <lineage>
        <taxon>Eukaryota</taxon>
        <taxon>Metazoa</taxon>
        <taxon>Ecdysozoa</taxon>
        <taxon>Arthropoda</taxon>
        <taxon>Hexapoda</taxon>
        <taxon>Insecta</taxon>
        <taxon>Pterygota</taxon>
        <taxon>Neoptera</taxon>
        <taxon>Endopterygota</taxon>
        <taxon>Coleoptera</taxon>
        <taxon>Polyphaga</taxon>
        <taxon>Cucujiformia</taxon>
        <taxon>Coccinelloidea</taxon>
        <taxon>Coccinellidae</taxon>
        <taxon>Epilachninae</taxon>
        <taxon>Epilachnini</taxon>
        <taxon>Henosepilachna</taxon>
    </lineage>
</organism>
<protein>
    <recommendedName>
        <fullName evidence="6">PHD-type domain-containing protein</fullName>
    </recommendedName>
</protein>
<evidence type="ECO:0000313" key="8">
    <source>
        <dbReference type="Proteomes" id="UP001431783"/>
    </source>
</evidence>
<dbReference type="InterPro" id="IPR013083">
    <property type="entry name" value="Znf_RING/FYVE/PHD"/>
</dbReference>
<dbReference type="InterPro" id="IPR019786">
    <property type="entry name" value="Zinc_finger_PHD-type_CS"/>
</dbReference>
<dbReference type="SMART" id="SM00249">
    <property type="entry name" value="PHD"/>
    <property type="match status" value="1"/>
</dbReference>
<dbReference type="InterPro" id="IPR011011">
    <property type="entry name" value="Znf_FYVE_PHD"/>
</dbReference>
<evidence type="ECO:0000256" key="3">
    <source>
        <dbReference type="ARBA" id="ARBA00022833"/>
    </source>
</evidence>
<dbReference type="Pfam" id="PF25298">
    <property type="entry name" value="Baculo_FP_2nd"/>
    <property type="match status" value="1"/>
</dbReference>
<name>A0AAW1V7Y4_9CUCU</name>
<keyword evidence="2 4" id="KW-0863">Zinc-finger</keyword>
<feature type="domain" description="PHD-type" evidence="6">
    <location>
        <begin position="5"/>
        <end position="64"/>
    </location>
</feature>
<keyword evidence="1" id="KW-0479">Metal-binding</keyword>
<dbReference type="Proteomes" id="UP001431783">
    <property type="component" value="Unassembled WGS sequence"/>
</dbReference>
<comment type="caution">
    <text evidence="7">The sequence shown here is derived from an EMBL/GenBank/DDBJ whole genome shotgun (WGS) entry which is preliminary data.</text>
</comment>
<dbReference type="InterPro" id="IPR001965">
    <property type="entry name" value="Znf_PHD"/>
</dbReference>
<dbReference type="InterPro" id="IPR057251">
    <property type="entry name" value="FP_C"/>
</dbReference>
<dbReference type="InterPro" id="IPR019787">
    <property type="entry name" value="Znf_PHD-finger"/>
</dbReference>
<proteinExistence type="predicted"/>
<keyword evidence="5" id="KW-0175">Coiled coil</keyword>
<evidence type="ECO:0000259" key="6">
    <source>
        <dbReference type="PROSITE" id="PS50016"/>
    </source>
</evidence>
<dbReference type="GO" id="GO:0008270">
    <property type="term" value="F:zinc ion binding"/>
    <property type="evidence" value="ECO:0007669"/>
    <property type="project" value="UniProtKB-KW"/>
</dbReference>
<dbReference type="PROSITE" id="PS01359">
    <property type="entry name" value="ZF_PHD_1"/>
    <property type="match status" value="1"/>
</dbReference>
<accession>A0AAW1V7Y4</accession>
<dbReference type="AlphaFoldDB" id="A0AAW1V7Y4"/>